<evidence type="ECO:0000313" key="4">
    <source>
        <dbReference type="Proteomes" id="UP000198510"/>
    </source>
</evidence>
<reference evidence="3 4" key="1">
    <citation type="submission" date="2016-10" db="EMBL/GenBank/DDBJ databases">
        <authorList>
            <person name="de Groot N.N."/>
        </authorList>
    </citation>
    <scope>NUCLEOTIDE SEQUENCE [LARGE SCALE GENOMIC DNA]</scope>
    <source>
        <strain evidence="3 4">DSM 25186</strain>
    </source>
</reference>
<protein>
    <submittedName>
        <fullName evidence="3">Por secretion system C-terminal sorting domain-containing protein</fullName>
    </submittedName>
</protein>
<dbReference type="InterPro" id="IPR026444">
    <property type="entry name" value="Secre_tail"/>
</dbReference>
<name>A0A1G9MLV3_9BACT</name>
<dbReference type="Proteomes" id="UP000198510">
    <property type="component" value="Unassembled WGS sequence"/>
</dbReference>
<keyword evidence="4" id="KW-1185">Reference proteome</keyword>
<dbReference type="InterPro" id="IPR036278">
    <property type="entry name" value="Sialidase_sf"/>
</dbReference>
<accession>A0A1G9MLV3</accession>
<organism evidence="3 4">
    <name type="scientific">Catalinimonas alkaloidigena</name>
    <dbReference type="NCBI Taxonomy" id="1075417"/>
    <lineage>
        <taxon>Bacteria</taxon>
        <taxon>Pseudomonadati</taxon>
        <taxon>Bacteroidota</taxon>
        <taxon>Cytophagia</taxon>
        <taxon>Cytophagales</taxon>
        <taxon>Catalimonadaceae</taxon>
        <taxon>Catalinimonas</taxon>
    </lineage>
</organism>
<feature type="chain" id="PRO_5011478540" evidence="1">
    <location>
        <begin position="21"/>
        <end position="672"/>
    </location>
</feature>
<feature type="domain" description="Secretion system C-terminal sorting" evidence="2">
    <location>
        <begin position="596"/>
        <end position="670"/>
    </location>
</feature>
<dbReference type="SUPFAM" id="SSF50939">
    <property type="entry name" value="Sialidases"/>
    <property type="match status" value="1"/>
</dbReference>
<dbReference type="NCBIfam" id="TIGR04183">
    <property type="entry name" value="Por_Secre_tail"/>
    <property type="match status" value="1"/>
</dbReference>
<dbReference type="AlphaFoldDB" id="A0A1G9MLV3"/>
<dbReference type="EMBL" id="FNFO01000008">
    <property type="protein sequence ID" value="SDL75053.1"/>
    <property type="molecule type" value="Genomic_DNA"/>
</dbReference>
<keyword evidence="1" id="KW-0732">Signal</keyword>
<evidence type="ECO:0000313" key="3">
    <source>
        <dbReference type="EMBL" id="SDL75053.1"/>
    </source>
</evidence>
<dbReference type="RefSeq" id="WP_089684793.1">
    <property type="nucleotide sequence ID" value="NZ_FNFO01000008.1"/>
</dbReference>
<dbReference type="Pfam" id="PF18962">
    <property type="entry name" value="Por_Secre_tail"/>
    <property type="match status" value="1"/>
</dbReference>
<dbReference type="STRING" id="1075417.SAMN05421823_10820"/>
<gene>
    <name evidence="3" type="ORF">SAMN05421823_10820</name>
</gene>
<proteinExistence type="predicted"/>
<dbReference type="OrthoDB" id="926075at2"/>
<evidence type="ECO:0000259" key="2">
    <source>
        <dbReference type="Pfam" id="PF18962"/>
    </source>
</evidence>
<evidence type="ECO:0000256" key="1">
    <source>
        <dbReference type="SAM" id="SignalP"/>
    </source>
</evidence>
<sequence length="672" mass="74299">MRRLLLLAMLVGPCLTAVHAQKSKYVAPVPNTITKKDYLHTTPSQDRRSATPAPQKPQIVSYWGTVVGQSYRDMMGGITLEGHDRQRIAVNETGDITVVWPYLPEDGESNMIVPPLTGYNFYNSANWIQDGQDIKLNTTLPQSGSISAASVLYTSHGETIIGRQGFQNAYHQFRVFHRSTPGTGNWSDKNVAINPGYNPYATTNGDEIYVVTQVPYYHYFLNPYLYEEDSLMVDASVSKGVFSPLVFHRSSDGGQNFDIQNYFFEDLDSNNFVSLFNEEFSIDARDSIVAIVGHGTTKNNVGLVTFLLKSVDYGETWSYQNIQVMDTTVVPADSSFSPSAGDDGAYVYPDHDGALDVLIDNQGKVHVSTGFAFRFVAPDGDQSNSFFFDGGLLDRGQSVLLYWNEDFEDNGFAEVAGIADADGDGEVTIVDNEQTFEQTSRYIFGPISQPSMSIDSEGVVYIFYSALQEDAFGVYTRDIYGIFSENGGDVWSDPINIAKAVGNVQDDGTSGDASSEDLYPQVPKRIMEDDVIHLIWSSDFEPGLSFHLFELGGDSYEYYHEVQLAETNYYKFTGAALRNITAAGGYAKLNGTVRTYPNPSSSQTRVDVSLQEAAEIQVQVKNILGQEVLPRTTSARDVNHSVELNLNSLRAGIYLCTVTTAQGQFTQKIVKQ</sequence>
<feature type="signal peptide" evidence="1">
    <location>
        <begin position="1"/>
        <end position="20"/>
    </location>
</feature>